<dbReference type="PROSITE" id="PS00092">
    <property type="entry name" value="N6_MTASE"/>
    <property type="match status" value="1"/>
</dbReference>
<dbReference type="Proteomes" id="UP000479710">
    <property type="component" value="Unassembled WGS sequence"/>
</dbReference>
<keyword evidence="5" id="KW-0862">Zinc</keyword>
<evidence type="ECO:0000313" key="9">
    <source>
        <dbReference type="Proteomes" id="UP000479710"/>
    </source>
</evidence>
<dbReference type="GO" id="GO:0008270">
    <property type="term" value="F:zinc ion binding"/>
    <property type="evidence" value="ECO:0007669"/>
    <property type="project" value="UniProtKB-KW"/>
</dbReference>
<dbReference type="EMBL" id="SPHZ02000012">
    <property type="protein sequence ID" value="KAF0888743.1"/>
    <property type="molecule type" value="Genomic_DNA"/>
</dbReference>
<feature type="region of interest" description="Disordered" evidence="6">
    <location>
        <begin position="1"/>
        <end position="80"/>
    </location>
</feature>
<reference evidence="8 9" key="1">
    <citation type="submission" date="2019-11" db="EMBL/GenBank/DDBJ databases">
        <title>Whole genome sequence of Oryza granulata.</title>
        <authorList>
            <person name="Li W."/>
        </authorList>
    </citation>
    <scope>NUCLEOTIDE SEQUENCE [LARGE SCALE GENOMIC DNA]</scope>
    <source>
        <strain evidence="9">cv. Menghai</strain>
        <tissue evidence="8">Leaf</tissue>
    </source>
</reference>
<organism evidence="8 9">
    <name type="scientific">Oryza meyeriana var. granulata</name>
    <dbReference type="NCBI Taxonomy" id="110450"/>
    <lineage>
        <taxon>Eukaryota</taxon>
        <taxon>Viridiplantae</taxon>
        <taxon>Streptophyta</taxon>
        <taxon>Embryophyta</taxon>
        <taxon>Tracheophyta</taxon>
        <taxon>Spermatophyta</taxon>
        <taxon>Magnoliopsida</taxon>
        <taxon>Liliopsida</taxon>
        <taxon>Poales</taxon>
        <taxon>Poaceae</taxon>
        <taxon>BOP clade</taxon>
        <taxon>Oryzoideae</taxon>
        <taxon>Oryzeae</taxon>
        <taxon>Oryzinae</taxon>
        <taxon>Oryza</taxon>
        <taxon>Oryza meyeriana</taxon>
    </lineage>
</organism>
<accession>A0A6G1BMX0</accession>
<protein>
    <recommendedName>
        <fullName evidence="7">BED-type domain-containing protein</fullName>
    </recommendedName>
</protein>
<dbReference type="InterPro" id="IPR003656">
    <property type="entry name" value="Znf_BED"/>
</dbReference>
<evidence type="ECO:0000256" key="6">
    <source>
        <dbReference type="SAM" id="MobiDB-lite"/>
    </source>
</evidence>
<keyword evidence="1" id="KW-0489">Methyltransferase</keyword>
<keyword evidence="9" id="KW-1185">Reference proteome</keyword>
<dbReference type="GO" id="GO:0003677">
    <property type="term" value="F:DNA binding"/>
    <property type="evidence" value="ECO:0007669"/>
    <property type="project" value="InterPro"/>
</dbReference>
<evidence type="ECO:0000313" key="8">
    <source>
        <dbReference type="EMBL" id="KAF0888743.1"/>
    </source>
</evidence>
<comment type="caution">
    <text evidence="8">The sequence shown here is derived from an EMBL/GenBank/DDBJ whole genome shotgun (WGS) entry which is preliminary data.</text>
</comment>
<evidence type="ECO:0000256" key="3">
    <source>
        <dbReference type="ARBA" id="ARBA00022723"/>
    </source>
</evidence>
<keyword evidence="2" id="KW-0808">Transferase</keyword>
<dbReference type="GO" id="GO:0008168">
    <property type="term" value="F:methyltransferase activity"/>
    <property type="evidence" value="ECO:0007669"/>
    <property type="project" value="UniProtKB-KW"/>
</dbReference>
<proteinExistence type="predicted"/>
<dbReference type="Pfam" id="PF02892">
    <property type="entry name" value="zf-BED"/>
    <property type="match status" value="1"/>
</dbReference>
<name>A0A6G1BMX0_9ORYZ</name>
<dbReference type="AlphaFoldDB" id="A0A6G1BMX0"/>
<evidence type="ECO:0000256" key="2">
    <source>
        <dbReference type="ARBA" id="ARBA00022679"/>
    </source>
</evidence>
<evidence type="ECO:0000256" key="1">
    <source>
        <dbReference type="ARBA" id="ARBA00022603"/>
    </source>
</evidence>
<dbReference type="GO" id="GO:0005737">
    <property type="term" value="C:cytoplasm"/>
    <property type="evidence" value="ECO:0007669"/>
    <property type="project" value="TreeGrafter"/>
</dbReference>
<dbReference type="OrthoDB" id="694285at2759"/>
<dbReference type="PANTHER" id="PTHR13370:SF3">
    <property type="entry name" value="TRNA (GUANINE(10)-N2)-METHYLTRANSFERASE HOMOLOG"/>
    <property type="match status" value="1"/>
</dbReference>
<evidence type="ECO:0000256" key="5">
    <source>
        <dbReference type="ARBA" id="ARBA00022833"/>
    </source>
</evidence>
<keyword evidence="3" id="KW-0479">Metal-binding</keyword>
<keyword evidence="4" id="KW-0863">Zinc-finger</keyword>
<feature type="compositionally biased region" description="Polar residues" evidence="6">
    <location>
        <begin position="17"/>
        <end position="49"/>
    </location>
</feature>
<evidence type="ECO:0000256" key="4">
    <source>
        <dbReference type="ARBA" id="ARBA00022771"/>
    </source>
</evidence>
<dbReference type="PANTHER" id="PTHR13370">
    <property type="entry name" value="RNA METHYLASE-RELATED"/>
    <property type="match status" value="1"/>
</dbReference>
<sequence>MADKDSQALIIGDASALPSSSQGHLRSESESVSQSLGTGVSGSSATPAQGQVGDANDLVIVADQEQEQQPSTKKQKKQTSDVWQHFTKVIETVQVDGQSYEQVWAKCEFPNCRNKYRAESTKGTTGLWSHLRSSHGVVKGQQQLQVDFKAPPSIVGDLEILDVIREQLINDDMKEVFDAIICDPPYGVWAGGRKSGGRKLLKGIVAPYTVLDEKRDNHIPSTAPYSLAECI</sequence>
<dbReference type="InterPro" id="IPR002052">
    <property type="entry name" value="DNA_methylase_N6_adenine_CS"/>
</dbReference>
<dbReference type="GO" id="GO:0032259">
    <property type="term" value="P:methylation"/>
    <property type="evidence" value="ECO:0007669"/>
    <property type="project" value="UniProtKB-KW"/>
</dbReference>
<evidence type="ECO:0000259" key="7">
    <source>
        <dbReference type="Pfam" id="PF02892"/>
    </source>
</evidence>
<feature type="domain" description="BED-type" evidence="7">
    <location>
        <begin position="80"/>
        <end position="135"/>
    </location>
</feature>
<gene>
    <name evidence="8" type="ORF">E2562_017593</name>
</gene>
<dbReference type="SMART" id="SM00614">
    <property type="entry name" value="ZnF_BED"/>
    <property type="match status" value="1"/>
</dbReference>